<proteinExistence type="predicted"/>
<evidence type="ECO:0000313" key="2">
    <source>
        <dbReference type="Proteomes" id="UP000247612"/>
    </source>
</evidence>
<organism evidence="1 2">
    <name type="scientific">Dielma fastidiosa</name>
    <dbReference type="NCBI Taxonomy" id="1034346"/>
    <lineage>
        <taxon>Bacteria</taxon>
        <taxon>Bacillati</taxon>
        <taxon>Bacillota</taxon>
        <taxon>Erysipelotrichia</taxon>
        <taxon>Erysipelotrichales</taxon>
        <taxon>Erysipelotrichaceae</taxon>
        <taxon>Dielma</taxon>
    </lineage>
</organism>
<dbReference type="EMBL" id="QJKH01000007">
    <property type="protein sequence ID" value="PXX78486.1"/>
    <property type="molecule type" value="Genomic_DNA"/>
</dbReference>
<dbReference type="RefSeq" id="WP_022939304.1">
    <property type="nucleotide sequence ID" value="NZ_CABKRQ010000008.1"/>
</dbReference>
<reference evidence="1 2" key="1">
    <citation type="submission" date="2018-05" db="EMBL/GenBank/DDBJ databases">
        <title>Genomic Encyclopedia of Type Strains, Phase IV (KMG-IV): sequencing the most valuable type-strain genomes for metagenomic binning, comparative biology and taxonomic classification.</title>
        <authorList>
            <person name="Goeker M."/>
        </authorList>
    </citation>
    <scope>NUCLEOTIDE SEQUENCE [LARGE SCALE GENOMIC DNA]</scope>
    <source>
        <strain evidence="1 2">JC118</strain>
    </source>
</reference>
<accession>A0A318KS58</accession>
<gene>
    <name evidence="1" type="ORF">DES51_10726</name>
</gene>
<dbReference type="OrthoDB" id="9983036at2"/>
<keyword evidence="2" id="KW-1185">Reference proteome</keyword>
<dbReference type="Proteomes" id="UP000247612">
    <property type="component" value="Unassembled WGS sequence"/>
</dbReference>
<sequence>MARKKSSYEEYYNQAKADYDKYSSGGSGKGYWTAIDDKNWKYTDQYGNSTTDVKNPDGSYKYGSTWDSSAGKWVGTDSLVDADAKKQYAENAMGYFGSMMEAEREAARREAERRSAIEEAYAAQRRAELERQQAQIGQINNLRPEYNQQAEMTAQQAYINKMLAEKGLNEKLAANGLSGTGVSESAKISNENNYGNSLNQTLQARDDALRGLDNQIQAVQSGGNANLSAIEAAYQQQVLNALEQQRQEEWQMKQYQDAMAQQQWQNQFAQNQFNTANSQWQQQFDYQKQQDALAAQQALQAAAARSYSGGGSGSTKSSGSSMKISEVDKIIQENLKNGYLPSQDMMDAYSNYYGHDLTLPYNSDNVSQLIDKIKEGQRYNTFKAADKGTEAKLITDYLKAVAQSNPQYTDIDIAQVLRQLGY</sequence>
<dbReference type="AlphaFoldDB" id="A0A318KS58"/>
<evidence type="ECO:0000313" key="1">
    <source>
        <dbReference type="EMBL" id="PXX78486.1"/>
    </source>
</evidence>
<protein>
    <submittedName>
        <fullName evidence="1">Uncharacterized protein</fullName>
    </submittedName>
</protein>
<dbReference type="STRING" id="1034346.GCA_000313565_03027"/>
<comment type="caution">
    <text evidence="1">The sequence shown here is derived from an EMBL/GenBank/DDBJ whole genome shotgun (WGS) entry which is preliminary data.</text>
</comment>
<name>A0A318KS58_9FIRM</name>